<dbReference type="Proteomes" id="UP000886998">
    <property type="component" value="Unassembled WGS sequence"/>
</dbReference>
<name>A0A8X6M7C7_9ARAC</name>
<gene>
    <name evidence="2" type="primary">X975_08604</name>
    <name evidence="2" type="ORF">TNIN_432171</name>
</gene>
<dbReference type="PANTHER" id="PTHR46060">
    <property type="entry name" value="MARINER MOS1 TRANSPOSASE-LIKE PROTEIN"/>
    <property type="match status" value="1"/>
</dbReference>
<feature type="domain" description="Mos1 transposase HTH" evidence="1">
    <location>
        <begin position="12"/>
        <end position="60"/>
    </location>
</feature>
<dbReference type="AlphaFoldDB" id="A0A8X6M7C7"/>
<dbReference type="Pfam" id="PF17906">
    <property type="entry name" value="HTH_48"/>
    <property type="match status" value="1"/>
</dbReference>
<dbReference type="InterPro" id="IPR052709">
    <property type="entry name" value="Transposase-MT_Hybrid"/>
</dbReference>
<dbReference type="PANTHER" id="PTHR46060:SF1">
    <property type="entry name" value="MARINER MOS1 TRANSPOSASE-LIKE PROTEIN"/>
    <property type="match status" value="1"/>
</dbReference>
<proteinExistence type="predicted"/>
<dbReference type="EMBL" id="BMAV01024269">
    <property type="protein sequence ID" value="GFS31741.1"/>
    <property type="molecule type" value="Genomic_DNA"/>
</dbReference>
<dbReference type="InterPro" id="IPR041426">
    <property type="entry name" value="Mos1_HTH"/>
</dbReference>
<organism evidence="2 3">
    <name type="scientific">Trichonephila inaurata madagascariensis</name>
    <dbReference type="NCBI Taxonomy" id="2747483"/>
    <lineage>
        <taxon>Eukaryota</taxon>
        <taxon>Metazoa</taxon>
        <taxon>Ecdysozoa</taxon>
        <taxon>Arthropoda</taxon>
        <taxon>Chelicerata</taxon>
        <taxon>Arachnida</taxon>
        <taxon>Araneae</taxon>
        <taxon>Araneomorphae</taxon>
        <taxon>Entelegynae</taxon>
        <taxon>Araneoidea</taxon>
        <taxon>Nephilidae</taxon>
        <taxon>Trichonephila</taxon>
        <taxon>Trichonephila inaurata</taxon>
    </lineage>
</organism>
<keyword evidence="3" id="KW-1185">Reference proteome</keyword>
<comment type="caution">
    <text evidence="2">The sequence shown here is derived from an EMBL/GenBank/DDBJ whole genome shotgun (WGS) entry which is preliminary data.</text>
</comment>
<dbReference type="Gene3D" id="1.10.10.1450">
    <property type="match status" value="1"/>
</dbReference>
<reference evidence="2" key="1">
    <citation type="submission" date="2020-08" db="EMBL/GenBank/DDBJ databases">
        <title>Multicomponent nature underlies the extraordinary mechanical properties of spider dragline silk.</title>
        <authorList>
            <person name="Kono N."/>
            <person name="Nakamura H."/>
            <person name="Mori M."/>
            <person name="Yoshida Y."/>
            <person name="Ohtoshi R."/>
            <person name="Malay A.D."/>
            <person name="Moran D.A.P."/>
            <person name="Tomita M."/>
            <person name="Numata K."/>
            <person name="Arakawa K."/>
        </authorList>
    </citation>
    <scope>NUCLEOTIDE SEQUENCE</scope>
</reference>
<evidence type="ECO:0000259" key="1">
    <source>
        <dbReference type="Pfam" id="PF17906"/>
    </source>
</evidence>
<evidence type="ECO:0000313" key="3">
    <source>
        <dbReference type="Proteomes" id="UP000886998"/>
    </source>
</evidence>
<evidence type="ECO:0000313" key="2">
    <source>
        <dbReference type="EMBL" id="GFS31741.1"/>
    </source>
</evidence>
<sequence length="386" mass="44157">MERRCVLNLWSKEEVRAVIRYEWARGVSGTEIHNHLVEVYMPGVMSKQMERRWCHTFSDGRQQVEDIPRAGRTRTATTDANVGKVDDMIRANRRITIDAVAEELGISHERAQNIIHDILRYRKVSARWVPRQLISTHQEQRMTVSLEHLTAMERRKISKAIFVPDDVFISDQDLISDYIPKKKRKTLSSEKRILMEIHSDTSEYDSNSEDELSVSESFVETVESEQAGNSELERSSVSLERLTAAAYVDLIFKPYTVPKTMNIPRKQPGKKYPRLSDMPSVGNQTTMDIHADSMECDSICQDELFISESSVIPPLRVYSVKTKPKGVISDAISYPCLPKKRKAEEQLVAARKDQGTPINLPDVCPEVSNDETSEDLIDFRDLKIDD</sequence>
<protein>
    <submittedName>
        <fullName evidence="2">Histone-lysine N-methyltransferase SETMAR</fullName>
    </submittedName>
</protein>
<accession>A0A8X6M7C7</accession>